<dbReference type="GO" id="GO:0004888">
    <property type="term" value="F:transmembrane signaling receptor activity"/>
    <property type="evidence" value="ECO:0007669"/>
    <property type="project" value="InterPro"/>
</dbReference>
<keyword evidence="1 3" id="KW-0807">Transducer</keyword>
<dbReference type="Gene3D" id="1.10.287.950">
    <property type="entry name" value="Methyl-accepting chemotaxis protein"/>
    <property type="match status" value="1"/>
</dbReference>
<dbReference type="EMBL" id="DF384213">
    <property type="protein sequence ID" value="GAE02106.1"/>
    <property type="molecule type" value="Genomic_DNA"/>
</dbReference>
<dbReference type="RefSeq" id="WP_030034839.1">
    <property type="nucleotide sequence ID" value="NZ_DF384213.1"/>
</dbReference>
<dbReference type="SMART" id="SM00283">
    <property type="entry name" value="MA"/>
    <property type="match status" value="1"/>
</dbReference>
<protein>
    <submittedName>
        <fullName evidence="5">Methyl-accepting chemotaxis protein</fullName>
    </submittedName>
</protein>
<dbReference type="GO" id="GO:0006935">
    <property type="term" value="P:chemotaxis"/>
    <property type="evidence" value="ECO:0007669"/>
    <property type="project" value="InterPro"/>
</dbReference>
<dbReference type="PROSITE" id="PS50111">
    <property type="entry name" value="CHEMOTAXIS_TRANSDUC_2"/>
    <property type="match status" value="1"/>
</dbReference>
<dbReference type="PANTHER" id="PTHR32089">
    <property type="entry name" value="METHYL-ACCEPTING CHEMOTAXIS PROTEIN MCPB"/>
    <property type="match status" value="1"/>
</dbReference>
<organism evidence="5">
    <name type="scientific">Clostridium botulinum B str. Osaka05</name>
    <dbReference type="NCBI Taxonomy" id="1407017"/>
    <lineage>
        <taxon>Bacteria</taxon>
        <taxon>Bacillati</taxon>
        <taxon>Bacillota</taxon>
        <taxon>Clostridia</taxon>
        <taxon>Eubacteriales</taxon>
        <taxon>Clostridiaceae</taxon>
        <taxon>Clostridium</taxon>
    </lineage>
</organism>
<dbReference type="InterPro" id="IPR004089">
    <property type="entry name" value="MCPsignal_dom"/>
</dbReference>
<dbReference type="AlphaFoldDB" id="A0A0S6U592"/>
<accession>A0A0S6U592</accession>
<reference evidence="5" key="1">
    <citation type="submission" date="2013-10" db="EMBL/GenBank/DDBJ databases">
        <title>Draft genome sequence of Clostridium botulinum type B strain Osaka05.</title>
        <authorList>
            <person name="Sakaguchi Y."/>
            <person name="Hosomi K."/>
            <person name="Uchiyama J."/>
            <person name="Ogura Y."/>
            <person name="Sakaguchi M."/>
            <person name="Kohda T."/>
            <person name="Mukamoto M."/>
            <person name="Misawa N."/>
            <person name="Matsuzaki S."/>
            <person name="Hayashi T."/>
            <person name="Kozaki S."/>
        </authorList>
    </citation>
    <scope>NUCLEOTIDE SEQUENCE</scope>
    <source>
        <strain evidence="5">Osaka05</strain>
    </source>
</reference>
<dbReference type="GO" id="GO:0016020">
    <property type="term" value="C:membrane"/>
    <property type="evidence" value="ECO:0007669"/>
    <property type="project" value="InterPro"/>
</dbReference>
<evidence type="ECO:0000313" key="5">
    <source>
        <dbReference type="EMBL" id="GAE02106.1"/>
    </source>
</evidence>
<feature type="domain" description="Methyl-accepting transducer" evidence="4">
    <location>
        <begin position="46"/>
        <end position="282"/>
    </location>
</feature>
<proteinExistence type="inferred from homology"/>
<evidence type="ECO:0000259" key="4">
    <source>
        <dbReference type="PROSITE" id="PS50111"/>
    </source>
</evidence>
<dbReference type="PANTHER" id="PTHR32089:SF112">
    <property type="entry name" value="LYSOZYME-LIKE PROTEIN-RELATED"/>
    <property type="match status" value="1"/>
</dbReference>
<sequence length="318" mass="35331">MINIFSKKDSEKDNKNDTIEQKVIVEEKHEVETTDTMEFLKEMTVQIEGIIQQHNKVNGEHEVLEKLAKQIENHMATVSNLTERTNESTDKLFSQGENLLEITKNTVSKSLEGKKSIEGMVKVIENLDIETKDTYENINALGEKLKEIGEIAQLISGIASKTNLLALNAAIEAARAGEQGKGFAVVADEVRKLAEMTGESSSNITNLISGIDSQTKNVLSSVEKSTLVVTEGVESSKGALEKIEEVLDSFNRVEDDTDSLIKTINTQKENISKIFSGINEVDNILTKTNDQIINHIDEAHKVDKKLEESVYHIAQYVK</sequence>
<dbReference type="InterPro" id="IPR004090">
    <property type="entry name" value="Chemotax_Me-accpt_rcpt"/>
</dbReference>
<dbReference type="Pfam" id="PF00015">
    <property type="entry name" value="MCPsignal"/>
    <property type="match status" value="1"/>
</dbReference>
<dbReference type="GO" id="GO:0007165">
    <property type="term" value="P:signal transduction"/>
    <property type="evidence" value="ECO:0007669"/>
    <property type="project" value="UniProtKB-KW"/>
</dbReference>
<dbReference type="SUPFAM" id="SSF58104">
    <property type="entry name" value="Methyl-accepting chemotaxis protein (MCP) signaling domain"/>
    <property type="match status" value="1"/>
</dbReference>
<name>A0A0S6U592_CLOBO</name>
<evidence type="ECO:0000256" key="1">
    <source>
        <dbReference type="ARBA" id="ARBA00023224"/>
    </source>
</evidence>
<dbReference type="PRINTS" id="PR00260">
    <property type="entry name" value="CHEMTRNSDUCR"/>
</dbReference>
<dbReference type="HOGENOM" id="CLU_000445_107_18_9"/>
<comment type="similarity">
    <text evidence="2">Belongs to the methyl-accepting chemotaxis (MCP) protein family.</text>
</comment>
<evidence type="ECO:0000256" key="3">
    <source>
        <dbReference type="PROSITE-ProRule" id="PRU00284"/>
    </source>
</evidence>
<gene>
    <name evidence="5" type="ORF">CBO05C_1796</name>
</gene>
<evidence type="ECO:0000256" key="2">
    <source>
        <dbReference type="ARBA" id="ARBA00029447"/>
    </source>
</evidence>
<dbReference type="Proteomes" id="UP000054164">
    <property type="component" value="Unassembled WGS sequence"/>
</dbReference>